<dbReference type="InterPro" id="IPR035992">
    <property type="entry name" value="Ricin_B-like_lectins"/>
</dbReference>
<dbReference type="EMBL" id="JAACJM010000421">
    <property type="protein sequence ID" value="KAF5320021.1"/>
    <property type="molecule type" value="Genomic_DNA"/>
</dbReference>
<evidence type="ECO:0000313" key="1">
    <source>
        <dbReference type="EMBL" id="KAF5320021.1"/>
    </source>
</evidence>
<proteinExistence type="predicted"/>
<dbReference type="Gene3D" id="2.80.10.50">
    <property type="match status" value="1"/>
</dbReference>
<gene>
    <name evidence="1" type="ORF">D9758_018379</name>
</gene>
<dbReference type="OrthoDB" id="2977203at2759"/>
<keyword evidence="2" id="KW-1185">Reference proteome</keyword>
<evidence type="ECO:0000313" key="2">
    <source>
        <dbReference type="Proteomes" id="UP000559256"/>
    </source>
</evidence>
<reference evidence="1 2" key="1">
    <citation type="journal article" date="2020" name="ISME J.">
        <title>Uncovering the hidden diversity of litter-decomposition mechanisms in mushroom-forming fungi.</title>
        <authorList>
            <person name="Floudas D."/>
            <person name="Bentzer J."/>
            <person name="Ahren D."/>
            <person name="Johansson T."/>
            <person name="Persson P."/>
            <person name="Tunlid A."/>
        </authorList>
    </citation>
    <scope>NUCLEOTIDE SEQUENCE [LARGE SCALE GENOMIC DNA]</scope>
    <source>
        <strain evidence="1 2">CBS 291.85</strain>
    </source>
</reference>
<dbReference type="Proteomes" id="UP000559256">
    <property type="component" value="Unassembled WGS sequence"/>
</dbReference>
<organism evidence="1 2">
    <name type="scientific">Tetrapyrgos nigripes</name>
    <dbReference type="NCBI Taxonomy" id="182062"/>
    <lineage>
        <taxon>Eukaryota</taxon>
        <taxon>Fungi</taxon>
        <taxon>Dikarya</taxon>
        <taxon>Basidiomycota</taxon>
        <taxon>Agaricomycotina</taxon>
        <taxon>Agaricomycetes</taxon>
        <taxon>Agaricomycetidae</taxon>
        <taxon>Agaricales</taxon>
        <taxon>Marasmiineae</taxon>
        <taxon>Marasmiaceae</taxon>
        <taxon>Tetrapyrgos</taxon>
    </lineage>
</organism>
<accession>A0A8H5F1D3</accession>
<sequence length="162" mass="17228">MVNLLTIAQAAAAASISIIDHTQGYAVDLTNTGCKDFQPVTQYEFHRTTAEMLKLKTVAANEFQIVNIKCNTIVTYPGSGTGAEPERSQTVALAGSHTAWNITSANASSTTGPFHLLESVSGLALTAWPIDPAGHDTTHGPLTLERVGANDTRQLFYLTPSL</sequence>
<comment type="caution">
    <text evidence="1">The sequence shown here is derived from an EMBL/GenBank/DDBJ whole genome shotgun (WGS) entry which is preliminary data.</text>
</comment>
<name>A0A8H5F1D3_9AGAR</name>
<evidence type="ECO:0008006" key="3">
    <source>
        <dbReference type="Google" id="ProtNLM"/>
    </source>
</evidence>
<dbReference type="SUPFAM" id="SSF50370">
    <property type="entry name" value="Ricin B-like lectins"/>
    <property type="match status" value="1"/>
</dbReference>
<dbReference type="AlphaFoldDB" id="A0A8H5F1D3"/>
<protein>
    <recommendedName>
        <fullName evidence="3">Ricin B lectin domain-containing protein</fullName>
    </recommendedName>
</protein>